<organism evidence="1 2">
    <name type="scientific">Artomyces pyxidatus</name>
    <dbReference type="NCBI Taxonomy" id="48021"/>
    <lineage>
        <taxon>Eukaryota</taxon>
        <taxon>Fungi</taxon>
        <taxon>Dikarya</taxon>
        <taxon>Basidiomycota</taxon>
        <taxon>Agaricomycotina</taxon>
        <taxon>Agaricomycetes</taxon>
        <taxon>Russulales</taxon>
        <taxon>Auriscalpiaceae</taxon>
        <taxon>Artomyces</taxon>
    </lineage>
</organism>
<accession>A0ACB8SZV2</accession>
<keyword evidence="2" id="KW-1185">Reference proteome</keyword>
<protein>
    <submittedName>
        <fullName evidence="1">Uncharacterized protein</fullName>
    </submittedName>
</protein>
<reference evidence="1" key="2">
    <citation type="journal article" date="2022" name="New Phytol.">
        <title>Evolutionary transition to the ectomycorrhizal habit in the genomes of a hyperdiverse lineage of mushroom-forming fungi.</title>
        <authorList>
            <person name="Looney B."/>
            <person name="Miyauchi S."/>
            <person name="Morin E."/>
            <person name="Drula E."/>
            <person name="Courty P.E."/>
            <person name="Kohler A."/>
            <person name="Kuo A."/>
            <person name="LaButti K."/>
            <person name="Pangilinan J."/>
            <person name="Lipzen A."/>
            <person name="Riley R."/>
            <person name="Andreopoulos W."/>
            <person name="He G."/>
            <person name="Johnson J."/>
            <person name="Nolan M."/>
            <person name="Tritt A."/>
            <person name="Barry K.W."/>
            <person name="Grigoriev I.V."/>
            <person name="Nagy L.G."/>
            <person name="Hibbett D."/>
            <person name="Henrissat B."/>
            <person name="Matheny P.B."/>
            <person name="Labbe J."/>
            <person name="Martin F.M."/>
        </authorList>
    </citation>
    <scope>NUCLEOTIDE SEQUENCE</scope>
    <source>
        <strain evidence="1">HHB10654</strain>
    </source>
</reference>
<gene>
    <name evidence="1" type="ORF">BV25DRAFT_757331</name>
</gene>
<proteinExistence type="predicted"/>
<comment type="caution">
    <text evidence="1">The sequence shown here is derived from an EMBL/GenBank/DDBJ whole genome shotgun (WGS) entry which is preliminary data.</text>
</comment>
<reference evidence="1" key="1">
    <citation type="submission" date="2021-03" db="EMBL/GenBank/DDBJ databases">
        <authorList>
            <consortium name="DOE Joint Genome Institute"/>
            <person name="Ahrendt S."/>
            <person name="Looney B.P."/>
            <person name="Miyauchi S."/>
            <person name="Morin E."/>
            <person name="Drula E."/>
            <person name="Courty P.E."/>
            <person name="Chicoki N."/>
            <person name="Fauchery L."/>
            <person name="Kohler A."/>
            <person name="Kuo A."/>
            <person name="Labutti K."/>
            <person name="Pangilinan J."/>
            <person name="Lipzen A."/>
            <person name="Riley R."/>
            <person name="Andreopoulos W."/>
            <person name="He G."/>
            <person name="Johnson J."/>
            <person name="Barry K.W."/>
            <person name="Grigoriev I.V."/>
            <person name="Nagy L."/>
            <person name="Hibbett D."/>
            <person name="Henrissat B."/>
            <person name="Matheny P.B."/>
            <person name="Labbe J."/>
            <person name="Martin F."/>
        </authorList>
    </citation>
    <scope>NUCLEOTIDE SEQUENCE</scope>
    <source>
        <strain evidence="1">HHB10654</strain>
    </source>
</reference>
<evidence type="ECO:0000313" key="2">
    <source>
        <dbReference type="Proteomes" id="UP000814140"/>
    </source>
</evidence>
<dbReference type="Proteomes" id="UP000814140">
    <property type="component" value="Unassembled WGS sequence"/>
</dbReference>
<dbReference type="EMBL" id="MU277212">
    <property type="protein sequence ID" value="KAI0061440.1"/>
    <property type="molecule type" value="Genomic_DNA"/>
</dbReference>
<sequence>MRCFIVEVRRWRRVEMEPRDRTIYDKLNLHDYSSEYLKTGNWLAMDWHARDVVRAVVPAWASERLVAVCAEDPDICNAEDWNMLILNRAVALRLRTLYAHGYAAMISVPGSDAEERIGIPPSAGVASDRDAGRRRGRPAVVSDAVAMAGRTCNG</sequence>
<name>A0ACB8SZV2_9AGAM</name>
<evidence type="ECO:0000313" key="1">
    <source>
        <dbReference type="EMBL" id="KAI0061440.1"/>
    </source>
</evidence>